<feature type="domain" description="Peptidase M16 C-terminal" evidence="10">
    <location>
        <begin position="674"/>
        <end position="851"/>
    </location>
</feature>
<evidence type="ECO:0000259" key="9">
    <source>
        <dbReference type="Pfam" id="PF00675"/>
    </source>
</evidence>
<comment type="cofactor">
    <cofactor evidence="1">
        <name>Zn(2+)</name>
        <dbReference type="ChEBI" id="CHEBI:29105"/>
    </cofactor>
</comment>
<dbReference type="Pfam" id="PF00675">
    <property type="entry name" value="Peptidase_M16"/>
    <property type="match status" value="1"/>
</dbReference>
<dbReference type="InterPro" id="IPR011765">
    <property type="entry name" value="Pept_M16_N"/>
</dbReference>
<reference evidence="11" key="1">
    <citation type="submission" date="2022-12" db="EMBL/GenBank/DDBJ databases">
        <title>Phocaeicola acetigenes sp. nov., isolated feces from a healthy human.</title>
        <authorList>
            <person name="Do H."/>
            <person name="Ha Y.B."/>
            <person name="Kim J.-S."/>
            <person name="Suh M.K."/>
            <person name="Kim H.S."/>
            <person name="Lee J.-S."/>
        </authorList>
    </citation>
    <scope>NUCLEOTIDE SEQUENCE</scope>
    <source>
        <strain evidence="11">KGMB11183</strain>
    </source>
</reference>
<feature type="domain" description="Peptidase M16 N-terminal" evidence="9">
    <location>
        <begin position="34"/>
        <end position="152"/>
    </location>
</feature>
<evidence type="ECO:0000256" key="2">
    <source>
        <dbReference type="ARBA" id="ARBA00007261"/>
    </source>
</evidence>
<protein>
    <submittedName>
        <fullName evidence="11">Insulinase family protein</fullName>
    </submittedName>
</protein>
<dbReference type="Pfam" id="PF05193">
    <property type="entry name" value="Peptidase_M16_C"/>
    <property type="match status" value="2"/>
</dbReference>
<dbReference type="PANTHER" id="PTHR43690:SF34">
    <property type="entry name" value="ZINC PROTEASE PQQL-LIKE"/>
    <property type="match status" value="1"/>
</dbReference>
<evidence type="ECO:0000313" key="11">
    <source>
        <dbReference type="EMBL" id="MCZ8371273.1"/>
    </source>
</evidence>
<dbReference type="Gene3D" id="3.30.830.10">
    <property type="entry name" value="Metalloenzyme, LuxS/M16 peptidase-like"/>
    <property type="match status" value="4"/>
</dbReference>
<evidence type="ECO:0000256" key="1">
    <source>
        <dbReference type="ARBA" id="ARBA00001947"/>
    </source>
</evidence>
<accession>A0ABT4PE39</accession>
<organism evidence="11 12">
    <name type="scientific">Phocaeicola acetigenes</name>
    <dbReference type="NCBI Taxonomy" id="3016083"/>
    <lineage>
        <taxon>Bacteria</taxon>
        <taxon>Pseudomonadati</taxon>
        <taxon>Bacteroidota</taxon>
        <taxon>Bacteroidia</taxon>
        <taxon>Bacteroidales</taxon>
        <taxon>Bacteroidaceae</taxon>
        <taxon>Phocaeicola</taxon>
    </lineage>
</organism>
<dbReference type="InterPro" id="IPR011249">
    <property type="entry name" value="Metalloenz_LuxS/M16"/>
</dbReference>
<feature type="domain" description="Peptidase M16 C-terminal" evidence="10">
    <location>
        <begin position="191"/>
        <end position="375"/>
    </location>
</feature>
<dbReference type="InterPro" id="IPR007863">
    <property type="entry name" value="Peptidase_M16_C"/>
</dbReference>
<keyword evidence="3" id="KW-0645">Protease</keyword>
<keyword evidence="5" id="KW-0378">Hydrolase</keyword>
<dbReference type="SUPFAM" id="SSF63411">
    <property type="entry name" value="LuxS/MPP-like metallohydrolase"/>
    <property type="match status" value="4"/>
</dbReference>
<dbReference type="InterPro" id="IPR001431">
    <property type="entry name" value="Pept_M16_Zn_BS"/>
</dbReference>
<evidence type="ECO:0000256" key="6">
    <source>
        <dbReference type="ARBA" id="ARBA00022833"/>
    </source>
</evidence>
<keyword evidence="12" id="KW-1185">Reference proteome</keyword>
<evidence type="ECO:0000259" key="10">
    <source>
        <dbReference type="Pfam" id="PF05193"/>
    </source>
</evidence>
<comment type="caution">
    <text evidence="11">The sequence shown here is derived from an EMBL/GenBank/DDBJ whole genome shotgun (WGS) entry which is preliminary data.</text>
</comment>
<proteinExistence type="inferred from homology"/>
<evidence type="ECO:0000256" key="8">
    <source>
        <dbReference type="RuleBase" id="RU004447"/>
    </source>
</evidence>
<evidence type="ECO:0000256" key="3">
    <source>
        <dbReference type="ARBA" id="ARBA00022670"/>
    </source>
</evidence>
<gene>
    <name evidence="11" type="ORF">O6P32_00920</name>
</gene>
<keyword evidence="7" id="KW-0482">Metalloprotease</keyword>
<dbReference type="Proteomes" id="UP001141933">
    <property type="component" value="Unassembled WGS sequence"/>
</dbReference>
<dbReference type="PROSITE" id="PS00143">
    <property type="entry name" value="INSULINASE"/>
    <property type="match status" value="1"/>
</dbReference>
<evidence type="ECO:0000256" key="7">
    <source>
        <dbReference type="ARBA" id="ARBA00023049"/>
    </source>
</evidence>
<evidence type="ECO:0000256" key="5">
    <source>
        <dbReference type="ARBA" id="ARBA00022801"/>
    </source>
</evidence>
<dbReference type="PANTHER" id="PTHR43690">
    <property type="entry name" value="NARDILYSIN"/>
    <property type="match status" value="1"/>
</dbReference>
<name>A0ABT4PE39_9BACT</name>
<comment type="similarity">
    <text evidence="2 8">Belongs to the peptidase M16 family.</text>
</comment>
<sequence>MVNTHAQQMPPIPTDPSVRIGKLDNGLTYYIRHNERPEKQAEFYIAQKVGSILEEDNQRGLAHFLEHMCFNGTKHFPGNSLREYLESIGVKFGVNLNAYTAVDETVYNISNVPVIRDGIIDSCLLILHDWADDLTLDPKEIDKERGVIHEEWRTSMGAQMRMFETTFPLIFSGSKYAHRLPIGTMEVIDNFPYQDLRDYYEKWYRPDQQGIIVVGDIDVDQIEEKIKKLFSPIKMPANAAERVYYPVSDNKEPIISIAKDKEQQVTQIYVYHKHEPVPAEMKKTMGYLAYNYTTSMIESMLNTRLSELTQKANPPFIGAGVGDGEFILAKTKHAFTGVAVSKDDGIETALATLMREIERARRFGFTSTEYARAKADYLSALESAYNERSKMKNSQFVQQYVSNFINGEPIPSVEDEYNILSQGIIPAITVEQINATLQGLVSDSNVVVTLFCPDKPEMKLPTEADIKKVLDDVKAEKLEAYVDKVSNEPLMKEIPAGGKVVKTEQGAFGSTVLTLSNGVRVILKPTDFKADEIRMQGFSKGGSSLFDSKDSIQFNVLNQVVALGGLGNFSLTDLQKVLAGKMASISTSVNTLSETVKGGCSPKDLETMLQLTYLTFTAPRMDQPAFESYKSRMKSQLANMEADPSVALSDTISKEIYGNNPYALRIKAHMIDQIDYAKVIELYKNRFKDASDFTFILIGNIDQATALPLIEKYLGGLPSINRKEDFRNVVEIRKGQSRNVFHKELQTEKATVFLFNSGECPYTLKNLIQMSMLSQLLTMKYTETVREEEGGSYGVGVSGNIGKYPKEEATLQVYFDTDPEKRAEMTKLIDKGISEFIANGPDADNLKKVKEYMLKNFESNQKENGYWMNLLYSFYWENLDRAAGYKELVNNITGADLQAFAKAFFSQNNRIEVSMTSGDTN</sequence>
<evidence type="ECO:0000256" key="4">
    <source>
        <dbReference type="ARBA" id="ARBA00022723"/>
    </source>
</evidence>
<dbReference type="EMBL" id="JAPZVM010000001">
    <property type="protein sequence ID" value="MCZ8371273.1"/>
    <property type="molecule type" value="Genomic_DNA"/>
</dbReference>
<keyword evidence="4" id="KW-0479">Metal-binding</keyword>
<dbReference type="InterPro" id="IPR050626">
    <property type="entry name" value="Peptidase_M16"/>
</dbReference>
<keyword evidence="6" id="KW-0862">Zinc</keyword>
<evidence type="ECO:0000313" key="12">
    <source>
        <dbReference type="Proteomes" id="UP001141933"/>
    </source>
</evidence>